<evidence type="ECO:0008006" key="4">
    <source>
        <dbReference type="Google" id="ProtNLM"/>
    </source>
</evidence>
<dbReference type="Proteomes" id="UP000831113">
    <property type="component" value="Chromosome"/>
</dbReference>
<evidence type="ECO:0000313" key="3">
    <source>
        <dbReference type="Proteomes" id="UP000831113"/>
    </source>
</evidence>
<keyword evidence="3" id="KW-1185">Reference proteome</keyword>
<protein>
    <recommendedName>
        <fullName evidence="4">DUF3379 family protein</fullName>
    </recommendedName>
</protein>
<feature type="region of interest" description="Disordered" evidence="1">
    <location>
        <begin position="1"/>
        <end position="22"/>
    </location>
</feature>
<reference evidence="2 3" key="1">
    <citation type="submission" date="2022-03" db="EMBL/GenBank/DDBJ databases">
        <title>Hymenobactersp. isolated from the air.</title>
        <authorList>
            <person name="Won M."/>
            <person name="Kwon S.-W."/>
        </authorList>
    </citation>
    <scope>NUCLEOTIDE SEQUENCE [LARGE SCALE GENOMIC DNA]</scope>
    <source>
        <strain evidence="2 3">KACC 21982</strain>
    </source>
</reference>
<evidence type="ECO:0000313" key="2">
    <source>
        <dbReference type="EMBL" id="UOG73156.1"/>
    </source>
</evidence>
<proteinExistence type="predicted"/>
<feature type="compositionally biased region" description="Basic and acidic residues" evidence="1">
    <location>
        <begin position="1"/>
        <end position="12"/>
    </location>
</feature>
<sequence length="152" mass="16318">MKTPFRLDDHPRRPQPLAAPPDGYFDQLPSRVMQRVQPLADDATRPGLHWLATLSAPLRTTLAASVVLGGFVGSFLLSDASTPAAGSSSAATLAAVSHTEMIEYLLANERVTLTDLAELPSTAHPLPETYLRASPSELQEALDAQPAEETYL</sequence>
<accession>A0ABY4CSQ8</accession>
<name>A0ABY4CSQ8_9BACT</name>
<evidence type="ECO:0000256" key="1">
    <source>
        <dbReference type="SAM" id="MobiDB-lite"/>
    </source>
</evidence>
<organism evidence="2 3">
    <name type="scientific">Hymenobacter tibetensis</name>
    <dbReference type="NCBI Taxonomy" id="497967"/>
    <lineage>
        <taxon>Bacteria</taxon>
        <taxon>Pseudomonadati</taxon>
        <taxon>Bacteroidota</taxon>
        <taxon>Cytophagia</taxon>
        <taxon>Cytophagales</taxon>
        <taxon>Hymenobacteraceae</taxon>
        <taxon>Hymenobacter</taxon>
    </lineage>
</organism>
<dbReference type="EMBL" id="CP094669">
    <property type="protein sequence ID" value="UOG73156.1"/>
    <property type="molecule type" value="Genomic_DNA"/>
</dbReference>
<gene>
    <name evidence="2" type="ORF">MTX78_13585</name>
</gene>
<dbReference type="RefSeq" id="WP_243795101.1">
    <property type="nucleotide sequence ID" value="NZ_CP094669.1"/>
</dbReference>